<dbReference type="AlphaFoldDB" id="A0A6G1DFQ9"/>
<evidence type="ECO:0000313" key="2">
    <source>
        <dbReference type="EMBL" id="KAF0911280.1"/>
    </source>
</evidence>
<dbReference type="Pfam" id="PF07893">
    <property type="entry name" value="DUF1668"/>
    <property type="match status" value="1"/>
</dbReference>
<gene>
    <name evidence="2" type="ORF">E2562_008036</name>
</gene>
<dbReference type="OrthoDB" id="582849at2759"/>
<keyword evidence="3" id="KW-1185">Reference proteome</keyword>
<feature type="compositionally biased region" description="Basic and acidic residues" evidence="1">
    <location>
        <begin position="7"/>
        <end position="16"/>
    </location>
</feature>
<dbReference type="EMBL" id="SPHZ02000006">
    <property type="protein sequence ID" value="KAF0911280.1"/>
    <property type="molecule type" value="Genomic_DNA"/>
</dbReference>
<feature type="region of interest" description="Disordered" evidence="1">
    <location>
        <begin position="1"/>
        <end position="21"/>
    </location>
</feature>
<protein>
    <submittedName>
        <fullName evidence="2">Uncharacterized protein</fullName>
    </submittedName>
</protein>
<reference evidence="2 3" key="1">
    <citation type="submission" date="2019-11" db="EMBL/GenBank/DDBJ databases">
        <title>Whole genome sequence of Oryza granulata.</title>
        <authorList>
            <person name="Li W."/>
        </authorList>
    </citation>
    <scope>NUCLEOTIDE SEQUENCE [LARGE SCALE GENOMIC DNA]</scope>
    <source>
        <strain evidence="3">cv. Menghai</strain>
        <tissue evidence="2">Leaf</tissue>
    </source>
</reference>
<dbReference type="Proteomes" id="UP000479710">
    <property type="component" value="Unassembled WGS sequence"/>
</dbReference>
<evidence type="ECO:0000256" key="1">
    <source>
        <dbReference type="SAM" id="MobiDB-lite"/>
    </source>
</evidence>
<evidence type="ECO:0000313" key="3">
    <source>
        <dbReference type="Proteomes" id="UP000479710"/>
    </source>
</evidence>
<accession>A0A6G1DFQ9</accession>
<proteinExistence type="predicted"/>
<organism evidence="2 3">
    <name type="scientific">Oryza meyeriana var. granulata</name>
    <dbReference type="NCBI Taxonomy" id="110450"/>
    <lineage>
        <taxon>Eukaryota</taxon>
        <taxon>Viridiplantae</taxon>
        <taxon>Streptophyta</taxon>
        <taxon>Embryophyta</taxon>
        <taxon>Tracheophyta</taxon>
        <taxon>Spermatophyta</taxon>
        <taxon>Magnoliopsida</taxon>
        <taxon>Liliopsida</taxon>
        <taxon>Poales</taxon>
        <taxon>Poaceae</taxon>
        <taxon>BOP clade</taxon>
        <taxon>Oryzoideae</taxon>
        <taxon>Oryzeae</taxon>
        <taxon>Oryzinae</taxon>
        <taxon>Oryza</taxon>
        <taxon>Oryza meyeriana</taxon>
    </lineage>
</organism>
<dbReference type="PANTHER" id="PTHR33085">
    <property type="entry name" value="OS12G0113100 PROTEIN-RELATED"/>
    <property type="match status" value="1"/>
</dbReference>
<comment type="caution">
    <text evidence="2">The sequence shown here is derived from an EMBL/GenBank/DDBJ whole genome shotgun (WGS) entry which is preliminary data.</text>
</comment>
<sequence>MPRRRRLNDDAGESSKRARRPAQATKHLYLVLDDCVQSYSIHRLDADDDTGSIHKPDDDPATRFVAPGSQMHFVGMAGNIVGQRPSVAVVVLAASLLVAAPPPFGEEEAVTAYAVHPDARTIFVSTTGGGTYSFDTERRKWRRHGEWVLPFRGQGYFDGELDAWVGLHREDQGRVCACHVASRGGARPPEYSETLDYREASSSSCKKNRRQRATLTYMGDSMFCAVETYELVGTSPSSSSKEGGGGVEVHVTMFGLKYNRRGELQTRVRRATGAFLVPKHVSSYSPVAFWM</sequence>
<name>A0A6G1DFQ9_9ORYZ</name>
<dbReference type="PANTHER" id="PTHR33085:SF41">
    <property type="entry name" value="OS12G0624400 PROTEIN"/>
    <property type="match status" value="1"/>
</dbReference>
<dbReference type="InterPro" id="IPR012871">
    <property type="entry name" value="DUF1668_ORYSA"/>
</dbReference>